<gene>
    <name evidence="1" type="ORF">PPACK8108_LOCUS23126</name>
</gene>
<dbReference type="Proteomes" id="UP001153365">
    <property type="component" value="Unassembled WGS sequence"/>
</dbReference>
<evidence type="ECO:0000313" key="2">
    <source>
        <dbReference type="Proteomes" id="UP001153365"/>
    </source>
</evidence>
<reference evidence="1" key="1">
    <citation type="submission" date="2022-06" db="EMBL/GenBank/DDBJ databases">
        <authorList>
            <consortium name="SYNGENTA / RWTH Aachen University"/>
        </authorList>
    </citation>
    <scope>NUCLEOTIDE SEQUENCE</scope>
</reference>
<evidence type="ECO:0000313" key="1">
    <source>
        <dbReference type="EMBL" id="CAH7688196.1"/>
    </source>
</evidence>
<proteinExistence type="predicted"/>
<comment type="caution">
    <text evidence="1">The sequence shown here is derived from an EMBL/GenBank/DDBJ whole genome shotgun (WGS) entry which is preliminary data.</text>
</comment>
<protein>
    <submittedName>
        <fullName evidence="1">Uncharacterized protein</fullName>
    </submittedName>
</protein>
<dbReference type="EMBL" id="CALTRL010005963">
    <property type="protein sequence ID" value="CAH7688196.1"/>
    <property type="molecule type" value="Genomic_DNA"/>
</dbReference>
<organism evidence="1 2">
    <name type="scientific">Phakopsora pachyrhizi</name>
    <name type="common">Asian soybean rust disease fungus</name>
    <dbReference type="NCBI Taxonomy" id="170000"/>
    <lineage>
        <taxon>Eukaryota</taxon>
        <taxon>Fungi</taxon>
        <taxon>Dikarya</taxon>
        <taxon>Basidiomycota</taxon>
        <taxon>Pucciniomycotina</taxon>
        <taxon>Pucciniomycetes</taxon>
        <taxon>Pucciniales</taxon>
        <taxon>Phakopsoraceae</taxon>
        <taxon>Phakopsora</taxon>
    </lineage>
</organism>
<name>A0AAV0BPB2_PHAPC</name>
<sequence length="133" mass="15543">MLLLKSLESENQFIIIIYSVLSYHGFLPRAFEAMREYLKPSWPVSDRFVRRGDPGDGVVKALSLIVSKNLQNQLFDWFKEQIDNQFRNVDLETKRMVLENQASEKCIHLSLINTCESAVDDIIILTLINYYRN</sequence>
<dbReference type="AlphaFoldDB" id="A0AAV0BPB2"/>
<accession>A0AAV0BPB2</accession>
<keyword evidence="2" id="KW-1185">Reference proteome</keyword>